<dbReference type="SUPFAM" id="SSF100950">
    <property type="entry name" value="NagB/RpiA/CoA transferase-like"/>
    <property type="match status" value="1"/>
</dbReference>
<keyword evidence="6" id="KW-1185">Reference proteome</keyword>
<reference evidence="5 6" key="1">
    <citation type="submission" date="2012-05" db="EMBL/GenBank/DDBJ databases">
        <title>Genome sequence of Nitritalea halalkaliphila LW7.</title>
        <authorList>
            <person name="Jangir P.K."/>
            <person name="Singh A."/>
            <person name="Shivaji S."/>
            <person name="Sharma R."/>
        </authorList>
    </citation>
    <scope>NUCLEOTIDE SEQUENCE [LARGE SCALE GENOMIC DNA]</scope>
    <source>
        <strain evidence="5 6">LW7</strain>
    </source>
</reference>
<dbReference type="InterPro" id="IPR036390">
    <property type="entry name" value="WH_DNA-bd_sf"/>
</dbReference>
<name>I5BW53_9BACT</name>
<dbReference type="InterPro" id="IPR036388">
    <property type="entry name" value="WH-like_DNA-bd_sf"/>
</dbReference>
<dbReference type="AlphaFoldDB" id="I5BW53"/>
<evidence type="ECO:0000313" key="5">
    <source>
        <dbReference type="EMBL" id="EIM73805.1"/>
    </source>
</evidence>
<keyword evidence="2" id="KW-0238">DNA-binding</keyword>
<dbReference type="Gene3D" id="3.40.50.1360">
    <property type="match status" value="1"/>
</dbReference>
<dbReference type="PANTHER" id="PTHR30363">
    <property type="entry name" value="HTH-TYPE TRANSCRIPTIONAL REGULATOR SRLR-RELATED"/>
    <property type="match status" value="1"/>
</dbReference>
<dbReference type="PRINTS" id="PR00037">
    <property type="entry name" value="HTHLACR"/>
</dbReference>
<dbReference type="GO" id="GO:0003677">
    <property type="term" value="F:DNA binding"/>
    <property type="evidence" value="ECO:0007669"/>
    <property type="project" value="UniProtKB-KW"/>
</dbReference>
<protein>
    <submittedName>
        <fullName evidence="5">DeoR family transcriptional regulator</fullName>
    </submittedName>
</protein>
<feature type="domain" description="HTH deoR-type" evidence="4">
    <location>
        <begin position="3"/>
        <end position="58"/>
    </location>
</feature>
<dbReference type="InterPro" id="IPR050313">
    <property type="entry name" value="Carb_Metab_HTH_regulators"/>
</dbReference>
<dbReference type="GO" id="GO:0003700">
    <property type="term" value="F:DNA-binding transcription factor activity"/>
    <property type="evidence" value="ECO:0007669"/>
    <property type="project" value="InterPro"/>
</dbReference>
<proteinExistence type="predicted"/>
<dbReference type="Gene3D" id="1.10.10.10">
    <property type="entry name" value="Winged helix-like DNA-binding domain superfamily/Winged helix DNA-binding domain"/>
    <property type="match status" value="1"/>
</dbReference>
<dbReference type="RefSeq" id="WP_009056915.1">
    <property type="nucleotide sequence ID" value="NZ_AJYA01000055.1"/>
</dbReference>
<dbReference type="InterPro" id="IPR001034">
    <property type="entry name" value="DeoR_HTH"/>
</dbReference>
<dbReference type="SMART" id="SM01134">
    <property type="entry name" value="DeoRC"/>
    <property type="match status" value="1"/>
</dbReference>
<accession>I5BW53</accession>
<dbReference type="Pfam" id="PF00455">
    <property type="entry name" value="DeoRC"/>
    <property type="match status" value="1"/>
</dbReference>
<evidence type="ECO:0000259" key="4">
    <source>
        <dbReference type="PROSITE" id="PS51000"/>
    </source>
</evidence>
<keyword evidence="3" id="KW-0804">Transcription</keyword>
<dbReference type="Proteomes" id="UP000005551">
    <property type="component" value="Unassembled WGS sequence"/>
</dbReference>
<dbReference type="PANTHER" id="PTHR30363:SF44">
    <property type="entry name" value="AGA OPERON TRANSCRIPTIONAL REPRESSOR-RELATED"/>
    <property type="match status" value="1"/>
</dbReference>
<evidence type="ECO:0000256" key="2">
    <source>
        <dbReference type="ARBA" id="ARBA00023125"/>
    </source>
</evidence>
<dbReference type="STRING" id="1189621.A3SI_17217"/>
<dbReference type="InterPro" id="IPR037171">
    <property type="entry name" value="NagB/RpiA_transferase-like"/>
</dbReference>
<dbReference type="SMART" id="SM00420">
    <property type="entry name" value="HTH_DEOR"/>
    <property type="match status" value="1"/>
</dbReference>
<dbReference type="EMBL" id="AJYA01000055">
    <property type="protein sequence ID" value="EIM73805.1"/>
    <property type="molecule type" value="Genomic_DNA"/>
</dbReference>
<dbReference type="SUPFAM" id="SSF46785">
    <property type="entry name" value="Winged helix' DNA-binding domain"/>
    <property type="match status" value="1"/>
</dbReference>
<keyword evidence="1" id="KW-0805">Transcription regulation</keyword>
<gene>
    <name evidence="5" type="ORF">A3SI_17217</name>
</gene>
<dbReference type="Pfam" id="PF08220">
    <property type="entry name" value="HTH_DeoR"/>
    <property type="match status" value="1"/>
</dbReference>
<evidence type="ECO:0000256" key="3">
    <source>
        <dbReference type="ARBA" id="ARBA00023163"/>
    </source>
</evidence>
<dbReference type="PROSITE" id="PS00894">
    <property type="entry name" value="HTH_DEOR_1"/>
    <property type="match status" value="1"/>
</dbReference>
<comment type="caution">
    <text evidence="5">The sequence shown here is derived from an EMBL/GenBank/DDBJ whole genome shotgun (WGS) entry which is preliminary data.</text>
</comment>
<dbReference type="PROSITE" id="PS51000">
    <property type="entry name" value="HTH_DEOR_2"/>
    <property type="match status" value="1"/>
</dbReference>
<sequence length="249" mass="27968">MLKEERHAYILQEVRVHHRILLADIADTLQVSVDTIRRDVKELDEAQLVKKVHGGAVSLDYNIYNYVAKDNFLQQKKSDIAKKAVRLLRDDMVILMGGGTTNIEVVKHFPPNIKLTVFTPSLPLATQLIQHPTIKIIFLGGVLSKDAQISVGADTILALQQLRVDLCFLGTGYLSVKEGLTEYDYEVVQVKKAMIERAKKTMVLTVSAKLNSVQRFQTCPIQDIDTLITELDPEDATLTAFREAQIQLL</sequence>
<evidence type="ECO:0000313" key="6">
    <source>
        <dbReference type="Proteomes" id="UP000005551"/>
    </source>
</evidence>
<evidence type="ECO:0000256" key="1">
    <source>
        <dbReference type="ARBA" id="ARBA00023015"/>
    </source>
</evidence>
<dbReference type="InterPro" id="IPR018356">
    <property type="entry name" value="Tscrpt_reg_HTH_DeoR_CS"/>
</dbReference>
<organism evidence="5 6">
    <name type="scientific">Nitritalea halalkaliphila LW7</name>
    <dbReference type="NCBI Taxonomy" id="1189621"/>
    <lineage>
        <taxon>Bacteria</taxon>
        <taxon>Pseudomonadati</taxon>
        <taxon>Bacteroidota</taxon>
        <taxon>Cytophagia</taxon>
        <taxon>Cytophagales</taxon>
        <taxon>Cyclobacteriaceae</taxon>
        <taxon>Nitritalea</taxon>
    </lineage>
</organism>
<dbReference type="InterPro" id="IPR014036">
    <property type="entry name" value="DeoR-like_C"/>
</dbReference>
<dbReference type="OrthoDB" id="9797223at2"/>